<dbReference type="PANTHER" id="PTHR31989">
    <property type="entry name" value="NAC DOMAIN-CONTAINING PROTEIN 82-RELATED"/>
    <property type="match status" value="1"/>
</dbReference>
<feature type="compositionally biased region" description="Basic and acidic residues" evidence="6">
    <location>
        <begin position="285"/>
        <end position="298"/>
    </location>
</feature>
<dbReference type="SUPFAM" id="SSF101941">
    <property type="entry name" value="NAC domain"/>
    <property type="match status" value="1"/>
</dbReference>
<reference evidence="8 9" key="1">
    <citation type="journal article" date="2013" name="Proc. Natl. Acad. Sci. U.S.A.">
        <title>Fine-scale variation in meiotic recombination in Mimulus inferred from population shotgun sequencing.</title>
        <authorList>
            <person name="Hellsten U."/>
            <person name="Wright K.M."/>
            <person name="Jenkins J."/>
            <person name="Shu S."/>
            <person name="Yuan Y."/>
            <person name="Wessler S.R."/>
            <person name="Schmutz J."/>
            <person name="Willis J.H."/>
            <person name="Rokhsar D.S."/>
        </authorList>
    </citation>
    <scope>NUCLEOTIDE SEQUENCE [LARGE SCALE GENOMIC DNA]</scope>
    <source>
        <strain evidence="9">cv. DUN x IM62</strain>
    </source>
</reference>
<dbReference type="eggNOG" id="ENOG502RXX2">
    <property type="taxonomic scope" value="Eukaryota"/>
</dbReference>
<dbReference type="InterPro" id="IPR036093">
    <property type="entry name" value="NAC_dom_sf"/>
</dbReference>
<evidence type="ECO:0000313" key="9">
    <source>
        <dbReference type="Proteomes" id="UP000030748"/>
    </source>
</evidence>
<keyword evidence="4" id="KW-0804">Transcription</keyword>
<dbReference type="OMA" id="DYKNLCT"/>
<accession>A0A022R1U9</accession>
<dbReference type="PROSITE" id="PS51005">
    <property type="entry name" value="NAC"/>
    <property type="match status" value="1"/>
</dbReference>
<dbReference type="OrthoDB" id="1625833at2759"/>
<dbReference type="GO" id="GO:0006355">
    <property type="term" value="P:regulation of DNA-templated transcription"/>
    <property type="evidence" value="ECO:0007669"/>
    <property type="project" value="InterPro"/>
</dbReference>
<evidence type="ECO:0000256" key="5">
    <source>
        <dbReference type="ARBA" id="ARBA00023242"/>
    </source>
</evidence>
<gene>
    <name evidence="8" type="ORF">MIMGU_mgv1a010297mg</name>
</gene>
<dbReference type="STRING" id="4155.A0A022R1U9"/>
<keyword evidence="9" id="KW-1185">Reference proteome</keyword>
<dbReference type="Gene3D" id="2.170.150.80">
    <property type="entry name" value="NAC domain"/>
    <property type="match status" value="1"/>
</dbReference>
<name>A0A022R1U9_ERYGU</name>
<dbReference type="EMBL" id="KI630827">
    <property type="protein sequence ID" value="EYU32805.1"/>
    <property type="molecule type" value="Genomic_DNA"/>
</dbReference>
<evidence type="ECO:0000256" key="2">
    <source>
        <dbReference type="ARBA" id="ARBA00023015"/>
    </source>
</evidence>
<feature type="region of interest" description="Disordered" evidence="6">
    <location>
        <begin position="252"/>
        <end position="303"/>
    </location>
</feature>
<feature type="domain" description="NAC" evidence="7">
    <location>
        <begin position="10"/>
        <end position="142"/>
    </location>
</feature>
<dbReference type="GO" id="GO:0003677">
    <property type="term" value="F:DNA binding"/>
    <property type="evidence" value="ECO:0007669"/>
    <property type="project" value="UniProtKB-KW"/>
</dbReference>
<evidence type="ECO:0000256" key="4">
    <source>
        <dbReference type="ARBA" id="ARBA00023163"/>
    </source>
</evidence>
<dbReference type="Pfam" id="PF02365">
    <property type="entry name" value="NAM"/>
    <property type="match status" value="1"/>
</dbReference>
<keyword evidence="2" id="KW-0805">Transcription regulation</keyword>
<dbReference type="AlphaFoldDB" id="A0A022R1U9"/>
<dbReference type="Proteomes" id="UP000030748">
    <property type="component" value="Unassembled WGS sequence"/>
</dbReference>
<evidence type="ECO:0000313" key="8">
    <source>
        <dbReference type="EMBL" id="EYU32805.1"/>
    </source>
</evidence>
<keyword evidence="3" id="KW-0238">DNA-binding</keyword>
<dbReference type="KEGG" id="egt:105963378"/>
<protein>
    <recommendedName>
        <fullName evidence="7">NAC domain-containing protein</fullName>
    </recommendedName>
</protein>
<keyword evidence="5" id="KW-0539">Nucleus</keyword>
<dbReference type="InterPro" id="IPR003441">
    <property type="entry name" value="NAC-dom"/>
</dbReference>
<evidence type="ECO:0000256" key="1">
    <source>
        <dbReference type="ARBA" id="ARBA00004123"/>
    </source>
</evidence>
<dbReference type="PhylomeDB" id="A0A022R1U9"/>
<sequence>MRPLEQTSSFSEIDYFYSSDEEIVSFLGKLTTESDLPYNVVADSSPYQRPPSDLPEGIWYLVHPNEKKESVYGFWKAKEEAREIYSNSVFIGWKTTLEYFEGQIPHGKRTDWLMQEYAIAQNKTRDKDEQKESKLLCRVFFCGGPSSEIESMEMNNFEVGEFSEVAVDEESNLLECLFTGDFLELNDLIDPQLHYSSSWNSTCSKWSDEYFDSSAFLRAFEEEESNYMRGLQLSPSYRFTNPNDTVFHHVVSRSRSSGSMKSEVDEMSKDEKGQDNTSTRRHNSKGKETNGEPSEETKAGSSRMKKLKTYFCFASF</sequence>
<organism evidence="8 9">
    <name type="scientific">Erythranthe guttata</name>
    <name type="common">Yellow monkey flower</name>
    <name type="synonym">Mimulus guttatus</name>
    <dbReference type="NCBI Taxonomy" id="4155"/>
    <lineage>
        <taxon>Eukaryota</taxon>
        <taxon>Viridiplantae</taxon>
        <taxon>Streptophyta</taxon>
        <taxon>Embryophyta</taxon>
        <taxon>Tracheophyta</taxon>
        <taxon>Spermatophyta</taxon>
        <taxon>Magnoliopsida</taxon>
        <taxon>eudicotyledons</taxon>
        <taxon>Gunneridae</taxon>
        <taxon>Pentapetalae</taxon>
        <taxon>asterids</taxon>
        <taxon>lamiids</taxon>
        <taxon>Lamiales</taxon>
        <taxon>Phrymaceae</taxon>
        <taxon>Erythranthe</taxon>
    </lineage>
</organism>
<comment type="subcellular location">
    <subcellularLocation>
        <location evidence="1">Nucleus</location>
    </subcellularLocation>
</comment>
<proteinExistence type="predicted"/>
<feature type="compositionally biased region" description="Basic and acidic residues" evidence="6">
    <location>
        <begin position="262"/>
        <end position="274"/>
    </location>
</feature>
<evidence type="ECO:0000256" key="3">
    <source>
        <dbReference type="ARBA" id="ARBA00023125"/>
    </source>
</evidence>
<evidence type="ECO:0000259" key="7">
    <source>
        <dbReference type="PROSITE" id="PS51005"/>
    </source>
</evidence>
<dbReference type="GO" id="GO:0005634">
    <property type="term" value="C:nucleus"/>
    <property type="evidence" value="ECO:0007669"/>
    <property type="project" value="UniProtKB-SubCell"/>
</dbReference>
<evidence type="ECO:0000256" key="6">
    <source>
        <dbReference type="SAM" id="MobiDB-lite"/>
    </source>
</evidence>